<dbReference type="RefSeq" id="WP_119323216.1">
    <property type="nucleotide sequence ID" value="NZ_AP025739.1"/>
</dbReference>
<dbReference type="NCBIfam" id="NF006625">
    <property type="entry name" value="PRK09194.1"/>
    <property type="match status" value="1"/>
</dbReference>
<dbReference type="InterPro" id="IPR023717">
    <property type="entry name" value="Pro-tRNA-Synthase_IIa_type1"/>
</dbReference>
<keyword evidence="8 10" id="KW-0030">Aminoacyl-tRNA synthetase</keyword>
<evidence type="ECO:0000256" key="10">
    <source>
        <dbReference type="HAMAP-Rule" id="MF_01569"/>
    </source>
</evidence>
<evidence type="ECO:0000256" key="5">
    <source>
        <dbReference type="ARBA" id="ARBA00022741"/>
    </source>
</evidence>
<dbReference type="GO" id="GO:0004827">
    <property type="term" value="F:proline-tRNA ligase activity"/>
    <property type="evidence" value="ECO:0007669"/>
    <property type="project" value="UniProtKB-UniRule"/>
</dbReference>
<dbReference type="InterPro" id="IPR006195">
    <property type="entry name" value="aa-tRNA-synth_II"/>
</dbReference>
<evidence type="ECO:0000313" key="12">
    <source>
        <dbReference type="Proteomes" id="UP000287394"/>
    </source>
</evidence>
<accession>A0A402D0X0</accession>
<dbReference type="PROSITE" id="PS50862">
    <property type="entry name" value="AA_TRNA_LIGASE_II"/>
    <property type="match status" value="1"/>
</dbReference>
<dbReference type="PRINTS" id="PR01046">
    <property type="entry name" value="TRNASYNTHPRO"/>
</dbReference>
<dbReference type="GO" id="GO:0005524">
    <property type="term" value="F:ATP binding"/>
    <property type="evidence" value="ECO:0007669"/>
    <property type="project" value="UniProtKB-UniRule"/>
</dbReference>
<dbReference type="SUPFAM" id="SSF55826">
    <property type="entry name" value="YbaK/ProRS associated domain"/>
    <property type="match status" value="1"/>
</dbReference>
<dbReference type="KEGG" id="ccot:CCAX7_37910"/>
<keyword evidence="3 10" id="KW-0963">Cytoplasm</keyword>
<dbReference type="GO" id="GO:0006433">
    <property type="term" value="P:prolyl-tRNA aminoacylation"/>
    <property type="evidence" value="ECO:0007669"/>
    <property type="project" value="UniProtKB-UniRule"/>
</dbReference>
<dbReference type="GO" id="GO:0002161">
    <property type="term" value="F:aminoacyl-tRNA deacylase activity"/>
    <property type="evidence" value="ECO:0007669"/>
    <property type="project" value="InterPro"/>
</dbReference>
<dbReference type="SUPFAM" id="SSF55681">
    <property type="entry name" value="Class II aaRS and biotin synthetases"/>
    <property type="match status" value="1"/>
</dbReference>
<comment type="catalytic activity">
    <reaction evidence="9 10">
        <text>tRNA(Pro) + L-proline + ATP = L-prolyl-tRNA(Pro) + AMP + diphosphate</text>
        <dbReference type="Rhea" id="RHEA:14305"/>
        <dbReference type="Rhea" id="RHEA-COMP:9700"/>
        <dbReference type="Rhea" id="RHEA-COMP:9702"/>
        <dbReference type="ChEBI" id="CHEBI:30616"/>
        <dbReference type="ChEBI" id="CHEBI:33019"/>
        <dbReference type="ChEBI" id="CHEBI:60039"/>
        <dbReference type="ChEBI" id="CHEBI:78442"/>
        <dbReference type="ChEBI" id="CHEBI:78532"/>
        <dbReference type="ChEBI" id="CHEBI:456215"/>
        <dbReference type="EC" id="6.1.1.15"/>
    </reaction>
</comment>
<dbReference type="PANTHER" id="PTHR42753:SF2">
    <property type="entry name" value="PROLINE--TRNA LIGASE"/>
    <property type="match status" value="1"/>
</dbReference>
<dbReference type="Pfam" id="PF00587">
    <property type="entry name" value="tRNA-synt_2b"/>
    <property type="match status" value="1"/>
</dbReference>
<dbReference type="InterPro" id="IPR044140">
    <property type="entry name" value="ProRS_anticodon_short"/>
</dbReference>
<dbReference type="Gene3D" id="3.40.50.800">
    <property type="entry name" value="Anticodon-binding domain"/>
    <property type="match status" value="1"/>
</dbReference>
<evidence type="ECO:0000256" key="1">
    <source>
        <dbReference type="ARBA" id="ARBA00004496"/>
    </source>
</evidence>
<dbReference type="EMBL" id="AP025739">
    <property type="protein sequence ID" value="BDI31740.1"/>
    <property type="molecule type" value="Genomic_DNA"/>
</dbReference>
<dbReference type="Proteomes" id="UP000287394">
    <property type="component" value="Chromosome"/>
</dbReference>
<reference evidence="11 12" key="1">
    <citation type="journal article" date="2019" name="Int. J. Syst. Evol. Microbiol.">
        <title>Capsulimonas corticalis gen. nov., sp. nov., an aerobic capsulated bacterium, of a novel bacterial order, Capsulimonadales ord. nov., of the class Armatimonadia of the phylum Armatimonadetes.</title>
        <authorList>
            <person name="Li J."/>
            <person name="Kudo C."/>
            <person name="Tonouchi A."/>
        </authorList>
    </citation>
    <scope>NUCLEOTIDE SEQUENCE [LARGE SCALE GENOMIC DNA]</scope>
    <source>
        <strain evidence="11 12">AX-7</strain>
    </source>
</reference>
<dbReference type="InterPro" id="IPR002314">
    <property type="entry name" value="aa-tRNA-synt_IIb"/>
</dbReference>
<comment type="similarity">
    <text evidence="10">Belongs to the class-II aminoacyl-tRNA synthetase family. ProS type 1 subfamily.</text>
</comment>
<evidence type="ECO:0000256" key="4">
    <source>
        <dbReference type="ARBA" id="ARBA00022598"/>
    </source>
</evidence>
<evidence type="ECO:0000256" key="9">
    <source>
        <dbReference type="ARBA" id="ARBA00047671"/>
    </source>
</evidence>
<dbReference type="FunCoup" id="A0A402D0X0">
    <property type="interactions" value="367"/>
</dbReference>
<organism evidence="11 12">
    <name type="scientific">Capsulimonas corticalis</name>
    <dbReference type="NCBI Taxonomy" id="2219043"/>
    <lineage>
        <taxon>Bacteria</taxon>
        <taxon>Bacillati</taxon>
        <taxon>Armatimonadota</taxon>
        <taxon>Armatimonadia</taxon>
        <taxon>Capsulimonadales</taxon>
        <taxon>Capsulimonadaceae</taxon>
        <taxon>Capsulimonas</taxon>
    </lineage>
</organism>
<dbReference type="InterPro" id="IPR050062">
    <property type="entry name" value="Pro-tRNA_synthetase"/>
</dbReference>
<dbReference type="EC" id="6.1.1.15" evidence="10"/>
<name>A0A402D0X0_9BACT</name>
<keyword evidence="4 10" id="KW-0436">Ligase</keyword>
<comment type="domain">
    <text evidence="10">Consists of three domains: the N-terminal catalytic domain, the editing domain and the C-terminal anticodon-binding domain.</text>
</comment>
<evidence type="ECO:0000256" key="8">
    <source>
        <dbReference type="ARBA" id="ARBA00023146"/>
    </source>
</evidence>
<dbReference type="InterPro" id="IPR004154">
    <property type="entry name" value="Anticodon-bd"/>
</dbReference>
<dbReference type="GO" id="GO:0005829">
    <property type="term" value="C:cytosol"/>
    <property type="evidence" value="ECO:0007669"/>
    <property type="project" value="TreeGrafter"/>
</dbReference>
<dbReference type="InterPro" id="IPR036621">
    <property type="entry name" value="Anticodon-bd_dom_sf"/>
</dbReference>
<dbReference type="AlphaFoldDB" id="A0A402D0X0"/>
<evidence type="ECO:0000313" key="11">
    <source>
        <dbReference type="EMBL" id="BDI31740.1"/>
    </source>
</evidence>
<evidence type="ECO:0000256" key="3">
    <source>
        <dbReference type="ARBA" id="ARBA00022490"/>
    </source>
</evidence>
<dbReference type="Pfam" id="PF04073">
    <property type="entry name" value="tRNA_edit"/>
    <property type="match status" value="1"/>
</dbReference>
<dbReference type="Pfam" id="PF03129">
    <property type="entry name" value="HGTP_anticodon"/>
    <property type="match status" value="1"/>
</dbReference>
<dbReference type="CDD" id="cd04334">
    <property type="entry name" value="ProRS-INS"/>
    <property type="match status" value="1"/>
</dbReference>
<sequence>MRATQAFIPTLREAPKDAELISHRLLLRAGFIRPLASGVYSYLPLGLRVINKISNILREEMEHINGNEFFFPALVPRELLEESGRDKVDVLFTAKPHDYFLGFTHEEVITDVVRNTIKSYKQLPFLGYQIQTKFRNEPRPRGGLIRGREFLMLDAYSFDRSEDDALVAYKKVRESFGRMFTRCGLASIAIQADSGAIGGSLSEEFMVLSEDGEDTVLRCSVTGYAANAERCEAIPVPAEAPDAEVPAFSEVSTPGVKTIEEVSAFLKVDAKRLIKTLVFLAPDGSPVVALVRGDRELNEAKLGRTLGGPARLADPAVVERVTGAPVGFAGPVGLPASVRIIADREVATVRDGVTGANKADAHFQHVLPGRDFPAPEYLDLRTAVAGDQSPIDASGVLYTERGIEVGHVFYLGKKYSASMHAEYDDVDGAAKEFEMGCYGLGVSRTFAAAIEQHHDADGIVWPITIAPFAVTIILVNPADPAQTEAAETLYTTLKASGLDVLLDDRVERPGVKFKDGDLIGVPVKVTVGKGVADGGALEIGLRRDRNSKQAVPIADAAAHVLGLVKQLKDEIQASVDTHVV</sequence>
<dbReference type="InterPro" id="IPR045864">
    <property type="entry name" value="aa-tRNA-synth_II/BPL/LPL"/>
</dbReference>
<comment type="function">
    <text evidence="10">Catalyzes the attachment of proline to tRNA(Pro) in a two-step reaction: proline is first activated by ATP to form Pro-AMP and then transferred to the acceptor end of tRNA(Pro). As ProRS can inadvertently accommodate and process non-cognate amino acids such as alanine and cysteine, to avoid such errors it has two additional distinct editing activities against alanine. One activity is designated as 'pretransfer' editing and involves the tRNA(Pro)-independent hydrolysis of activated Ala-AMP. The other activity is designated 'posttransfer' editing and involves deacylation of mischarged Ala-tRNA(Pro). The misacylated Cys-tRNA(Pro) is not edited by ProRS.</text>
</comment>
<comment type="subcellular location">
    <subcellularLocation>
        <location evidence="1 10">Cytoplasm</location>
    </subcellularLocation>
</comment>
<evidence type="ECO:0000256" key="7">
    <source>
        <dbReference type="ARBA" id="ARBA00022917"/>
    </source>
</evidence>
<dbReference type="InterPro" id="IPR007214">
    <property type="entry name" value="YbaK/aa-tRNA-synth-assoc-dom"/>
</dbReference>
<gene>
    <name evidence="10 11" type="primary">proS</name>
    <name evidence="11" type="ORF">CCAX7_37910</name>
</gene>
<keyword evidence="6 10" id="KW-0067">ATP-binding</keyword>
<keyword evidence="12" id="KW-1185">Reference proteome</keyword>
<comment type="subunit">
    <text evidence="2 10">Homodimer.</text>
</comment>
<protein>
    <recommendedName>
        <fullName evidence="10">Proline--tRNA ligase</fullName>
        <ecNumber evidence="10">6.1.1.15</ecNumber>
    </recommendedName>
    <alternativeName>
        <fullName evidence="10">Prolyl-tRNA synthetase</fullName>
        <shortName evidence="10">ProRS</shortName>
    </alternativeName>
</protein>
<dbReference type="InterPro" id="IPR036754">
    <property type="entry name" value="YbaK/aa-tRNA-synt-asso_dom_sf"/>
</dbReference>
<keyword evidence="5 10" id="KW-0547">Nucleotide-binding</keyword>
<keyword evidence="7 10" id="KW-0648">Protein biosynthesis</keyword>
<evidence type="ECO:0000256" key="6">
    <source>
        <dbReference type="ARBA" id="ARBA00022840"/>
    </source>
</evidence>
<proteinExistence type="inferred from homology"/>
<dbReference type="SUPFAM" id="SSF52954">
    <property type="entry name" value="Class II aaRS ABD-related"/>
    <property type="match status" value="1"/>
</dbReference>
<dbReference type="InterPro" id="IPR002316">
    <property type="entry name" value="Pro-tRNA-ligase_IIa"/>
</dbReference>
<dbReference type="NCBIfam" id="TIGR00409">
    <property type="entry name" value="proS_fam_II"/>
    <property type="match status" value="1"/>
</dbReference>
<dbReference type="CDD" id="cd00861">
    <property type="entry name" value="ProRS_anticodon_short"/>
    <property type="match status" value="1"/>
</dbReference>
<dbReference type="PANTHER" id="PTHR42753">
    <property type="entry name" value="MITOCHONDRIAL RIBOSOME PROTEIN L39/PROLYL-TRNA LIGASE FAMILY MEMBER"/>
    <property type="match status" value="1"/>
</dbReference>
<dbReference type="Gene3D" id="3.30.930.10">
    <property type="entry name" value="Bira Bifunctional Protein, Domain 2"/>
    <property type="match status" value="2"/>
</dbReference>
<dbReference type="InterPro" id="IPR004500">
    <property type="entry name" value="Pro-tRNA-synth_IIa_bac-type"/>
</dbReference>
<dbReference type="OrthoDB" id="9809052at2"/>
<dbReference type="HAMAP" id="MF_01569">
    <property type="entry name" value="Pro_tRNA_synth_type1"/>
    <property type="match status" value="1"/>
</dbReference>
<evidence type="ECO:0000256" key="2">
    <source>
        <dbReference type="ARBA" id="ARBA00011738"/>
    </source>
</evidence>
<dbReference type="Gene3D" id="3.90.960.10">
    <property type="entry name" value="YbaK/aminoacyl-tRNA synthetase-associated domain"/>
    <property type="match status" value="1"/>
</dbReference>